<dbReference type="GO" id="GO:0015627">
    <property type="term" value="C:type II protein secretion system complex"/>
    <property type="evidence" value="ECO:0007669"/>
    <property type="project" value="InterPro"/>
</dbReference>
<dbReference type="Pfam" id="PF00114">
    <property type="entry name" value="Pilin"/>
    <property type="match status" value="1"/>
</dbReference>
<evidence type="ECO:0000313" key="9">
    <source>
        <dbReference type="EMBL" id="QTH72472.1"/>
    </source>
</evidence>
<name>A0A975DJT6_9GAMM</name>
<keyword evidence="5 8" id="KW-1133">Transmembrane helix</keyword>
<evidence type="ECO:0000256" key="8">
    <source>
        <dbReference type="SAM" id="Phobius"/>
    </source>
</evidence>
<keyword evidence="7" id="KW-0281">Fimbrium</keyword>
<protein>
    <submittedName>
        <fullName evidence="9">Prepilin-type N-terminal cleavage/methylation domain-containing protein</fullName>
    </submittedName>
</protein>
<keyword evidence="6 8" id="KW-0472">Membrane</keyword>
<organism evidence="9 10">
    <name type="scientific">Pseudoalteromonas xiamenensis</name>
    <dbReference type="NCBI Taxonomy" id="882626"/>
    <lineage>
        <taxon>Bacteria</taxon>
        <taxon>Pseudomonadati</taxon>
        <taxon>Pseudomonadota</taxon>
        <taxon>Gammaproteobacteria</taxon>
        <taxon>Alteromonadales</taxon>
        <taxon>Pseudoalteromonadaceae</taxon>
        <taxon>Pseudoalteromonas</taxon>
    </lineage>
</organism>
<dbReference type="InterPro" id="IPR012902">
    <property type="entry name" value="N_methyl_site"/>
</dbReference>
<dbReference type="GO" id="GO:0007155">
    <property type="term" value="P:cell adhesion"/>
    <property type="evidence" value="ECO:0007669"/>
    <property type="project" value="InterPro"/>
</dbReference>
<feature type="transmembrane region" description="Helical" evidence="8">
    <location>
        <begin position="12"/>
        <end position="32"/>
    </location>
</feature>
<comment type="subcellular location">
    <subcellularLocation>
        <location evidence="1">Membrane</location>
        <topology evidence="1">Single-pass membrane protein</topology>
    </subcellularLocation>
</comment>
<evidence type="ECO:0000256" key="3">
    <source>
        <dbReference type="ARBA" id="ARBA00022481"/>
    </source>
</evidence>
<dbReference type="GO" id="GO:0015628">
    <property type="term" value="P:protein secretion by the type II secretion system"/>
    <property type="evidence" value="ECO:0007669"/>
    <property type="project" value="InterPro"/>
</dbReference>
<dbReference type="PANTHER" id="PTHR30093">
    <property type="entry name" value="GENERAL SECRETION PATHWAY PROTEIN G"/>
    <property type="match status" value="1"/>
</dbReference>
<keyword evidence="10" id="KW-1185">Reference proteome</keyword>
<evidence type="ECO:0000256" key="5">
    <source>
        <dbReference type="ARBA" id="ARBA00022989"/>
    </source>
</evidence>
<evidence type="ECO:0000256" key="2">
    <source>
        <dbReference type="ARBA" id="ARBA00005233"/>
    </source>
</evidence>
<dbReference type="AlphaFoldDB" id="A0A975DJT6"/>
<dbReference type="PANTHER" id="PTHR30093:SF34">
    <property type="entry name" value="PREPILIN PEPTIDASE-DEPENDENT PROTEIN D"/>
    <property type="match status" value="1"/>
</dbReference>
<evidence type="ECO:0000256" key="6">
    <source>
        <dbReference type="ARBA" id="ARBA00023136"/>
    </source>
</evidence>
<dbReference type="Proteomes" id="UP000664904">
    <property type="component" value="Chromosome"/>
</dbReference>
<dbReference type="SUPFAM" id="SSF54523">
    <property type="entry name" value="Pili subunits"/>
    <property type="match status" value="1"/>
</dbReference>
<dbReference type="GO" id="GO:0009289">
    <property type="term" value="C:pilus"/>
    <property type="evidence" value="ECO:0007669"/>
    <property type="project" value="InterPro"/>
</dbReference>
<gene>
    <name evidence="9" type="ORF">J5O05_06505</name>
</gene>
<keyword evidence="3" id="KW-0488">Methylation</keyword>
<evidence type="ECO:0000256" key="1">
    <source>
        <dbReference type="ARBA" id="ARBA00004167"/>
    </source>
</evidence>
<evidence type="ECO:0000256" key="4">
    <source>
        <dbReference type="ARBA" id="ARBA00022692"/>
    </source>
</evidence>
<proteinExistence type="inferred from homology"/>
<accession>A0A975DJT6</accession>
<evidence type="ECO:0000256" key="7">
    <source>
        <dbReference type="RuleBase" id="RU000389"/>
    </source>
</evidence>
<dbReference type="Gene3D" id="3.30.700.10">
    <property type="entry name" value="Glycoprotein, Type 4 Pilin"/>
    <property type="match status" value="1"/>
</dbReference>
<dbReference type="InterPro" id="IPR002416">
    <property type="entry name" value="T2SS_protein-GspH"/>
</dbReference>
<sequence>MTQQKQQGFTLIELMIVVAIVGILAAVALPAYQNYTVKARFTEVITAAESVKFTMAECMQSNNNVIASCDTFEELNIAAPAGTTNLASVAITETTGIITATANANAGGFTYTLTPPTVAAGTNPSTYIFAKGGTCTTAKITNLC</sequence>
<dbReference type="Pfam" id="PF07963">
    <property type="entry name" value="N_methyl"/>
    <property type="match status" value="1"/>
</dbReference>
<dbReference type="EMBL" id="CP072133">
    <property type="protein sequence ID" value="QTH72472.1"/>
    <property type="molecule type" value="Genomic_DNA"/>
</dbReference>
<dbReference type="KEGG" id="pxi:J5O05_06505"/>
<reference evidence="9" key="1">
    <citation type="submission" date="2021-03" db="EMBL/GenBank/DDBJ databases">
        <title>Complete Genome of Pseudoalteromonas xiamenensis STKMTI.2, a new potential marine bacterium producing anti-Vibrio compounds.</title>
        <authorList>
            <person name="Handayani D.P."/>
            <person name="Isnansetyo A."/>
            <person name="Istiqomah I."/>
            <person name="Jumina J."/>
        </authorList>
    </citation>
    <scope>NUCLEOTIDE SEQUENCE</scope>
    <source>
        <strain evidence="9">STKMTI.2</strain>
    </source>
</reference>
<dbReference type="RefSeq" id="WP_208844096.1">
    <property type="nucleotide sequence ID" value="NZ_CP072133.1"/>
</dbReference>
<dbReference type="InterPro" id="IPR001082">
    <property type="entry name" value="Pilin"/>
</dbReference>
<comment type="similarity">
    <text evidence="2 7">Belongs to the N-Me-Phe pilin family.</text>
</comment>
<dbReference type="NCBIfam" id="TIGR02532">
    <property type="entry name" value="IV_pilin_GFxxxE"/>
    <property type="match status" value="1"/>
</dbReference>
<evidence type="ECO:0000313" key="10">
    <source>
        <dbReference type="Proteomes" id="UP000664904"/>
    </source>
</evidence>
<dbReference type="GO" id="GO:0016020">
    <property type="term" value="C:membrane"/>
    <property type="evidence" value="ECO:0007669"/>
    <property type="project" value="UniProtKB-SubCell"/>
</dbReference>
<dbReference type="InterPro" id="IPR045584">
    <property type="entry name" value="Pilin-like"/>
</dbReference>
<keyword evidence="4 8" id="KW-0812">Transmembrane</keyword>
<dbReference type="PROSITE" id="PS00409">
    <property type="entry name" value="PROKAR_NTER_METHYL"/>
    <property type="match status" value="1"/>
</dbReference>
<dbReference type="PRINTS" id="PR00885">
    <property type="entry name" value="BCTERIALGSPH"/>
</dbReference>